<dbReference type="InterPro" id="IPR041373">
    <property type="entry name" value="RT_RNaseH"/>
</dbReference>
<keyword evidence="4" id="KW-0255">Endonuclease</keyword>
<dbReference type="Pfam" id="PF00665">
    <property type="entry name" value="rve"/>
    <property type="match status" value="1"/>
</dbReference>
<dbReference type="PROSITE" id="PS50994">
    <property type="entry name" value="INTEGRASE"/>
    <property type="match status" value="1"/>
</dbReference>
<evidence type="ECO:0000256" key="3">
    <source>
        <dbReference type="ARBA" id="ARBA00022722"/>
    </source>
</evidence>
<keyword evidence="5" id="KW-0378">Hydrolase</keyword>
<proteinExistence type="predicted"/>
<dbReference type="GO" id="GO:0003676">
    <property type="term" value="F:nucleic acid binding"/>
    <property type="evidence" value="ECO:0007669"/>
    <property type="project" value="InterPro"/>
</dbReference>
<keyword evidence="1" id="KW-0808">Transferase</keyword>
<dbReference type="InterPro" id="IPR012337">
    <property type="entry name" value="RNaseH-like_sf"/>
</dbReference>
<dbReference type="PANTHER" id="PTHR37984">
    <property type="entry name" value="PROTEIN CBG26694"/>
    <property type="match status" value="1"/>
</dbReference>
<dbReference type="InterPro" id="IPR050951">
    <property type="entry name" value="Retrovirus_Pol_polyprotein"/>
</dbReference>
<dbReference type="InterPro" id="IPR001584">
    <property type="entry name" value="Integrase_cat-core"/>
</dbReference>
<dbReference type="Gene3D" id="3.30.420.10">
    <property type="entry name" value="Ribonuclease H-like superfamily/Ribonuclease H"/>
    <property type="match status" value="1"/>
</dbReference>
<dbReference type="GO" id="GO:0003964">
    <property type="term" value="F:RNA-directed DNA polymerase activity"/>
    <property type="evidence" value="ECO:0007669"/>
    <property type="project" value="UniProtKB-KW"/>
</dbReference>
<dbReference type="EMBL" id="BMAU01021389">
    <property type="protein sequence ID" value="GFY29638.1"/>
    <property type="molecule type" value="Genomic_DNA"/>
</dbReference>
<evidence type="ECO:0000256" key="2">
    <source>
        <dbReference type="ARBA" id="ARBA00022695"/>
    </source>
</evidence>
<accession>A0A8X6W7E1</accession>
<dbReference type="InterPro" id="IPR043502">
    <property type="entry name" value="DNA/RNA_pol_sf"/>
</dbReference>
<dbReference type="InterPro" id="IPR036397">
    <property type="entry name" value="RNaseH_sf"/>
</dbReference>
<feature type="domain" description="Integrase catalytic" evidence="7">
    <location>
        <begin position="88"/>
        <end position="270"/>
    </location>
</feature>
<gene>
    <name evidence="8" type="primary">Tf2-6_180</name>
    <name evidence="8" type="ORF">TNCV_1812181</name>
</gene>
<dbReference type="GO" id="GO:0004519">
    <property type="term" value="F:endonuclease activity"/>
    <property type="evidence" value="ECO:0007669"/>
    <property type="project" value="UniProtKB-KW"/>
</dbReference>
<keyword evidence="2" id="KW-0548">Nucleotidyltransferase</keyword>
<dbReference type="GO" id="GO:0016787">
    <property type="term" value="F:hydrolase activity"/>
    <property type="evidence" value="ECO:0007669"/>
    <property type="project" value="UniProtKB-KW"/>
</dbReference>
<evidence type="ECO:0000256" key="6">
    <source>
        <dbReference type="ARBA" id="ARBA00022918"/>
    </source>
</evidence>
<reference evidence="8" key="1">
    <citation type="submission" date="2020-08" db="EMBL/GenBank/DDBJ databases">
        <title>Multicomponent nature underlies the extraordinary mechanical properties of spider dragline silk.</title>
        <authorList>
            <person name="Kono N."/>
            <person name="Nakamura H."/>
            <person name="Mori M."/>
            <person name="Yoshida Y."/>
            <person name="Ohtoshi R."/>
            <person name="Malay A.D."/>
            <person name="Moran D.A.P."/>
            <person name="Tomita M."/>
            <person name="Numata K."/>
            <person name="Arakawa K."/>
        </authorList>
    </citation>
    <scope>NUCLEOTIDE SEQUENCE</scope>
</reference>
<evidence type="ECO:0000313" key="9">
    <source>
        <dbReference type="Proteomes" id="UP000887159"/>
    </source>
</evidence>
<evidence type="ECO:0000259" key="7">
    <source>
        <dbReference type="PROSITE" id="PS50994"/>
    </source>
</evidence>
<evidence type="ECO:0000256" key="5">
    <source>
        <dbReference type="ARBA" id="ARBA00022801"/>
    </source>
</evidence>
<name>A0A8X6W7E1_TRICX</name>
<evidence type="ECO:0000256" key="4">
    <source>
        <dbReference type="ARBA" id="ARBA00022759"/>
    </source>
</evidence>
<dbReference type="GO" id="GO:0042575">
    <property type="term" value="C:DNA polymerase complex"/>
    <property type="evidence" value="ECO:0007669"/>
    <property type="project" value="UniProtKB-ARBA"/>
</dbReference>
<dbReference type="GO" id="GO:0015074">
    <property type="term" value="P:DNA integration"/>
    <property type="evidence" value="ECO:0007669"/>
    <property type="project" value="InterPro"/>
</dbReference>
<protein>
    <submittedName>
        <fullName evidence="8">Transposon Tf2-6 polyprotein</fullName>
    </submittedName>
</protein>
<evidence type="ECO:0000256" key="1">
    <source>
        <dbReference type="ARBA" id="ARBA00022679"/>
    </source>
</evidence>
<dbReference type="SUPFAM" id="SSF53098">
    <property type="entry name" value="Ribonuclease H-like"/>
    <property type="match status" value="1"/>
</dbReference>
<comment type="caution">
    <text evidence="8">The sequence shown here is derived from an EMBL/GenBank/DDBJ whole genome shotgun (WGS) entry which is preliminary data.</text>
</comment>
<keyword evidence="9" id="KW-1185">Reference proteome</keyword>
<organism evidence="8 9">
    <name type="scientific">Trichonephila clavipes</name>
    <name type="common">Golden silk orbweaver</name>
    <name type="synonym">Nephila clavipes</name>
    <dbReference type="NCBI Taxonomy" id="2585209"/>
    <lineage>
        <taxon>Eukaryota</taxon>
        <taxon>Metazoa</taxon>
        <taxon>Ecdysozoa</taxon>
        <taxon>Arthropoda</taxon>
        <taxon>Chelicerata</taxon>
        <taxon>Arachnida</taxon>
        <taxon>Araneae</taxon>
        <taxon>Araneomorphae</taxon>
        <taxon>Entelegynae</taxon>
        <taxon>Araneoidea</taxon>
        <taxon>Nephilidae</taxon>
        <taxon>Trichonephila</taxon>
    </lineage>
</organism>
<dbReference type="SUPFAM" id="SSF56672">
    <property type="entry name" value="DNA/RNA polymerases"/>
    <property type="match status" value="1"/>
</dbReference>
<keyword evidence="6" id="KW-0695">RNA-directed DNA polymerase</keyword>
<dbReference type="AlphaFoldDB" id="A0A8X6W7E1"/>
<dbReference type="PANTHER" id="PTHR37984:SF5">
    <property type="entry name" value="PROTEIN NYNRIN-LIKE"/>
    <property type="match status" value="1"/>
</dbReference>
<evidence type="ECO:0000313" key="8">
    <source>
        <dbReference type="EMBL" id="GFY29638.1"/>
    </source>
</evidence>
<sequence>MSKKTNTAEEKYDSYELEVLAIINALKKFRVYLLGQHFKIVTDCSAFQKTMQKKELITRITRWALQLEEFDYEIEHRAGSRMKHVDALSQYPVIMVCNDTLTSKLKKAQEEDDNIQTLKSLLEKQESEEFFERNVEAFTKFTWLYPVKTVSAESVLEKLKQQQKPFGNPIRIISDRGSAFTSKLFNDYCDEENVHHLQIATGVPRGNGQVERIHRTLIPVLTKLSLDDSTKCTNTRNGERITRTTQIFKKRCKKNIETLQSENRKTYNRRRKKASLYKGDLVAIQRTQFGAGLKLRPKFLGPYKVTKVNSKDRYEVEKVGQHDGPNSTTTSADLMKHFYA</sequence>
<dbReference type="CDD" id="cd09274">
    <property type="entry name" value="RNase_HI_RT_Ty3"/>
    <property type="match status" value="1"/>
</dbReference>
<dbReference type="Pfam" id="PF17917">
    <property type="entry name" value="RT_RNaseH"/>
    <property type="match status" value="1"/>
</dbReference>
<keyword evidence="3" id="KW-0540">Nuclease</keyword>
<dbReference type="Proteomes" id="UP000887159">
    <property type="component" value="Unassembled WGS sequence"/>
</dbReference>